<reference evidence="1" key="1">
    <citation type="journal article" date="2023" name="Nat. Microbiol.">
        <title>Enrichment and characterization of a nitric oxide-reducing microbial community in a continuous bioreactor.</title>
        <authorList>
            <person name="Garrido-Amador P."/>
            <person name="Stortenbeker N."/>
            <person name="Wessels H.J.C.T."/>
            <person name="Speth D.R."/>
            <person name="Garcia-Heredia I."/>
            <person name="Kartal B."/>
        </authorList>
    </citation>
    <scope>NUCLEOTIDE SEQUENCE</scope>
    <source>
        <strain evidence="1">MAG1</strain>
    </source>
</reference>
<name>A0AA49FIH9_9PROT</name>
<dbReference type="AlphaFoldDB" id="A0AA49FIH9"/>
<gene>
    <name evidence="1" type="ORF">OHM77_07995</name>
</gene>
<evidence type="ECO:0000313" key="1">
    <source>
        <dbReference type="EMBL" id="WIM04644.1"/>
    </source>
</evidence>
<proteinExistence type="predicted"/>
<sequence length="219" mass="25260">MEAPATEVTAQKVAVKVWRPILDKLEVKMTAACLRRDAYLSRILEVELDCLDKEVAVANSEAARAFVARKFDLLPDKKLVTFVLRSDLVERMSDVCARKRIVRDAFLNRLLLLLAASPKIFDRFLGLGAAWKSQLMKDYRGASFFEDSFYPIEESINPFWAARDWLAEDNESIYRIYWDDTLFKDVDLAGLNCYVEDRWVPGHPDEGAYRKQLDDLDIL</sequence>
<dbReference type="KEGG" id="npv:OHM77_07995"/>
<dbReference type="EMBL" id="CP107246">
    <property type="protein sequence ID" value="WIM04644.1"/>
    <property type="molecule type" value="Genomic_DNA"/>
</dbReference>
<protein>
    <submittedName>
        <fullName evidence="1">Uncharacterized protein</fullName>
    </submittedName>
</protein>
<dbReference type="Proteomes" id="UP001234916">
    <property type="component" value="Chromosome"/>
</dbReference>
<accession>A0AA49FIH9</accession>
<organism evidence="1">
    <name type="scientific">Candidatus Nitricoxidivorans perseverans</name>
    <dbReference type="NCBI Taxonomy" id="2975601"/>
    <lineage>
        <taxon>Bacteria</taxon>
        <taxon>Pseudomonadati</taxon>
        <taxon>Pseudomonadota</taxon>
        <taxon>Betaproteobacteria</taxon>
        <taxon>Nitrosomonadales</taxon>
        <taxon>Sterolibacteriaceae</taxon>
        <taxon>Candidatus Nitricoxidivorans</taxon>
    </lineage>
</organism>